<dbReference type="EMBL" id="LT629695">
    <property type="protein sequence ID" value="SDH15765.1"/>
    <property type="molecule type" value="Genomic_DNA"/>
</dbReference>
<keyword evidence="1" id="KW-0472">Membrane</keyword>
<feature type="transmembrane region" description="Helical" evidence="1">
    <location>
        <begin position="46"/>
        <end position="70"/>
    </location>
</feature>
<keyword evidence="1" id="KW-0812">Transmembrane</keyword>
<accession>A0A1G8A465</accession>
<proteinExistence type="predicted"/>
<reference evidence="3" key="1">
    <citation type="submission" date="2016-10" db="EMBL/GenBank/DDBJ databases">
        <authorList>
            <person name="Varghese N."/>
            <person name="Submissions S."/>
        </authorList>
    </citation>
    <scope>NUCLEOTIDE SEQUENCE [LARGE SCALE GENOMIC DNA]</scope>
    <source>
        <strain evidence="3">DSM 22002</strain>
    </source>
</reference>
<evidence type="ECO:0000313" key="3">
    <source>
        <dbReference type="Proteomes" id="UP000198822"/>
    </source>
</evidence>
<dbReference type="OrthoDB" id="2528227at2"/>
<protein>
    <recommendedName>
        <fullName evidence="4">PH domain-containing protein</fullName>
    </recommendedName>
</protein>
<sequence>MHPAPPPVATARVVPGWQIGMIWFALVLSVLLIVGPIPFLPLPDGLLGLTLMALGTLLTALMVPIARGLVVELRLEPHRIVARRMLGAPVVVARHDVRDVVVASSFMQPRRYGGPLESMRVMLVGHEGRTLVAATWSTLRFDPPAFFAPWGMRPFLLPEPMYAPELERRVPGGTSRLERLGPAMMIVILVLLAIEAVVAGVVLLLAQVLR</sequence>
<keyword evidence="1" id="KW-1133">Transmembrane helix</keyword>
<feature type="transmembrane region" description="Helical" evidence="1">
    <location>
        <begin position="21"/>
        <end position="40"/>
    </location>
</feature>
<gene>
    <name evidence="2" type="ORF">SAMN04489720_0242</name>
</gene>
<dbReference type="Proteomes" id="UP000198822">
    <property type="component" value="Chromosome I"/>
</dbReference>
<evidence type="ECO:0000256" key="1">
    <source>
        <dbReference type="SAM" id="Phobius"/>
    </source>
</evidence>
<keyword evidence="3" id="KW-1185">Reference proteome</keyword>
<evidence type="ECO:0008006" key="4">
    <source>
        <dbReference type="Google" id="ProtNLM"/>
    </source>
</evidence>
<name>A0A1G8A465_9MICO</name>
<dbReference type="AlphaFoldDB" id="A0A1G8A465"/>
<organism evidence="2 3">
    <name type="scientific">Agrococcus jejuensis</name>
    <dbReference type="NCBI Taxonomy" id="399736"/>
    <lineage>
        <taxon>Bacteria</taxon>
        <taxon>Bacillati</taxon>
        <taxon>Actinomycetota</taxon>
        <taxon>Actinomycetes</taxon>
        <taxon>Micrococcales</taxon>
        <taxon>Microbacteriaceae</taxon>
        <taxon>Agrococcus</taxon>
    </lineage>
</organism>
<feature type="transmembrane region" description="Helical" evidence="1">
    <location>
        <begin position="186"/>
        <end position="209"/>
    </location>
</feature>
<dbReference type="STRING" id="399736.SAMN04489720_0242"/>
<dbReference type="RefSeq" id="WP_092501719.1">
    <property type="nucleotide sequence ID" value="NZ_LT629695.1"/>
</dbReference>
<evidence type="ECO:0000313" key="2">
    <source>
        <dbReference type="EMBL" id="SDH15765.1"/>
    </source>
</evidence>